<sequence length="226" mass="26555">MNYEPWYNTNNKVLKNIITSDVIKPLEQNLIHFVMLVHLCFSCFTTVIFYNNKFFIIILLILMAPFFANVFILIQCKVYKSISNIKTYEYIDGLISSSCILDNITFDTCVDYTKITDKSKNIYFSSNDINKDLSAVVEINLCIKDKNYFPENIILTSYENIKVEGFTGNVYLYNKNIPFFIKYGYIIFPIMGILGFGFLYEIIFWNFYAENKYTVEIRKLVGFEEV</sequence>
<proteinExistence type="predicted"/>
<keyword evidence="1" id="KW-1133">Transmembrane helix</keyword>
<protein>
    <submittedName>
        <fullName evidence="2">Uncharacterized protein</fullName>
    </submittedName>
</protein>
<dbReference type="AlphaFoldDB" id="A0A6C0ADA6"/>
<organism evidence="2">
    <name type="scientific">viral metagenome</name>
    <dbReference type="NCBI Taxonomy" id="1070528"/>
    <lineage>
        <taxon>unclassified sequences</taxon>
        <taxon>metagenomes</taxon>
        <taxon>organismal metagenomes</taxon>
    </lineage>
</organism>
<feature type="transmembrane region" description="Helical" evidence="1">
    <location>
        <begin position="55"/>
        <end position="74"/>
    </location>
</feature>
<name>A0A6C0ADA6_9ZZZZ</name>
<evidence type="ECO:0000313" key="2">
    <source>
        <dbReference type="EMBL" id="QHS77642.1"/>
    </source>
</evidence>
<feature type="transmembrane region" description="Helical" evidence="1">
    <location>
        <begin position="30"/>
        <end position="49"/>
    </location>
</feature>
<keyword evidence="1" id="KW-0812">Transmembrane</keyword>
<reference evidence="2" key="1">
    <citation type="journal article" date="2020" name="Nature">
        <title>Giant virus diversity and host interactions through global metagenomics.</title>
        <authorList>
            <person name="Schulz F."/>
            <person name="Roux S."/>
            <person name="Paez-Espino D."/>
            <person name="Jungbluth S."/>
            <person name="Walsh D.A."/>
            <person name="Denef V.J."/>
            <person name="McMahon K.D."/>
            <person name="Konstantinidis K.T."/>
            <person name="Eloe-Fadrosh E.A."/>
            <person name="Kyrpides N.C."/>
            <person name="Woyke T."/>
        </authorList>
    </citation>
    <scope>NUCLEOTIDE SEQUENCE</scope>
    <source>
        <strain evidence="2">GVMAG-S-1021933-23</strain>
    </source>
</reference>
<feature type="transmembrane region" description="Helical" evidence="1">
    <location>
        <begin position="183"/>
        <end position="208"/>
    </location>
</feature>
<evidence type="ECO:0000256" key="1">
    <source>
        <dbReference type="SAM" id="Phobius"/>
    </source>
</evidence>
<accession>A0A6C0ADA6</accession>
<dbReference type="EMBL" id="MN740593">
    <property type="protein sequence ID" value="QHS77642.1"/>
    <property type="molecule type" value="Genomic_DNA"/>
</dbReference>
<keyword evidence="1" id="KW-0472">Membrane</keyword>